<dbReference type="RefSeq" id="WP_145957258.1">
    <property type="nucleotide sequence ID" value="NZ_CAMIQD010000004.1"/>
</dbReference>
<evidence type="ECO:0000313" key="2">
    <source>
        <dbReference type="Proteomes" id="UP000215134"/>
    </source>
</evidence>
<dbReference type="EMBL" id="LT906479">
    <property type="protein sequence ID" value="SNW05093.1"/>
    <property type="molecule type" value="Genomic_DNA"/>
</dbReference>
<accession>A0A240CD13</accession>
<evidence type="ECO:0000313" key="1">
    <source>
        <dbReference type="EMBL" id="SNW05093.1"/>
    </source>
</evidence>
<gene>
    <name evidence="1" type="ORF">SAMEA4384070_04187</name>
</gene>
<reference evidence="1 2" key="1">
    <citation type="submission" date="2017-06" db="EMBL/GenBank/DDBJ databases">
        <authorList>
            <consortium name="Pathogen Informatics"/>
        </authorList>
    </citation>
    <scope>NUCLEOTIDE SEQUENCE [LARGE SCALE GENOMIC DNA]</scope>
    <source>
        <strain evidence="1 2">NCTC12148</strain>
    </source>
</reference>
<proteinExistence type="predicted"/>
<dbReference type="KEGG" id="sfj:SAMEA4384070_4187"/>
<name>A0A240CD13_SERFI</name>
<dbReference type="AlphaFoldDB" id="A0A240CD13"/>
<dbReference type="GeneID" id="75029309"/>
<organism evidence="1 2">
    <name type="scientific">Serratia ficaria</name>
    <dbReference type="NCBI Taxonomy" id="61651"/>
    <lineage>
        <taxon>Bacteria</taxon>
        <taxon>Pseudomonadati</taxon>
        <taxon>Pseudomonadota</taxon>
        <taxon>Gammaproteobacteria</taxon>
        <taxon>Enterobacterales</taxon>
        <taxon>Yersiniaceae</taxon>
        <taxon>Serratia</taxon>
    </lineage>
</organism>
<keyword evidence="2" id="KW-1185">Reference proteome</keyword>
<dbReference type="Proteomes" id="UP000215134">
    <property type="component" value="Chromosome 1"/>
</dbReference>
<protein>
    <submittedName>
        <fullName evidence="1">Uncharacterized protein</fullName>
    </submittedName>
</protein>
<sequence>MAKNPVTPLDTISGKSILPSNDVKILIELINNSDEDNINSIFLASDKDEQNAIFYLQELTQPPKGDEEMGLTARRVNLKDESQAGLKKIANNFSPYPLNYSWMNHSYVNKLRYNIYDSDLARKLNIGASMFTGGSAFGTVVSWASSSSALARGASTGSLALAIAALGAITSMGSSQVTKNKDLLAKIRQISTARMDGIEFMVDVQKAVNNDAEKKAKLLRAIDDRTGRDLQANERLHSVVNKLAAQGVKDFTYLISPAVAVRNEATYYVGLTLGQGGEIRLTKQDLTILYEGSLSV</sequence>